<keyword evidence="3" id="KW-1185">Reference proteome</keyword>
<feature type="compositionally biased region" description="Low complexity" evidence="1">
    <location>
        <begin position="230"/>
        <end position="241"/>
    </location>
</feature>
<reference evidence="2" key="1">
    <citation type="submission" date="2022-04" db="EMBL/GenBank/DDBJ databases">
        <title>Carnegiea gigantea Genome sequencing and assembly v2.</title>
        <authorList>
            <person name="Copetti D."/>
            <person name="Sanderson M.J."/>
            <person name="Burquez A."/>
            <person name="Wojciechowski M.F."/>
        </authorList>
    </citation>
    <scope>NUCLEOTIDE SEQUENCE</scope>
    <source>
        <strain evidence="2">SGP5-SGP5p</strain>
        <tissue evidence="2">Aerial part</tissue>
    </source>
</reference>
<feature type="region of interest" description="Disordered" evidence="1">
    <location>
        <begin position="38"/>
        <end position="67"/>
    </location>
</feature>
<evidence type="ECO:0000256" key="1">
    <source>
        <dbReference type="SAM" id="MobiDB-lite"/>
    </source>
</evidence>
<comment type="caution">
    <text evidence="2">The sequence shown here is derived from an EMBL/GenBank/DDBJ whole genome shotgun (WGS) entry which is preliminary data.</text>
</comment>
<dbReference type="OrthoDB" id="1922268at2759"/>
<sequence length="253" mass="27436">MVAKAISLYRGNLHKLPPKSPPRPWVLPRPKISLNDFRRSKALSLSSATNPSLGPTSEPPLPQDEEQHQAALLDQLNGAGNANLVVEPSKSTAAYDEAILNAEEELKRQSNVQTSCPHLPLQVNLSKNSGSMMRHATHRRGPDVNFTVNMEEREGDDVLNHGQWSRQLIPMNSMSPSAESALKRLPYLQHNLASHPQQAATLAFGSPSGNQVLPSNLQVVSVSGTNFVASSPSPAGAGATSCFRDARHPRPWN</sequence>
<proteinExistence type="predicted"/>
<dbReference type="PANTHER" id="PTHR36764">
    <property type="entry name" value="TRNA (ILE)-LYSIDINE SYNTHASE"/>
    <property type="match status" value="1"/>
</dbReference>
<organism evidence="2 3">
    <name type="scientific">Carnegiea gigantea</name>
    <dbReference type="NCBI Taxonomy" id="171969"/>
    <lineage>
        <taxon>Eukaryota</taxon>
        <taxon>Viridiplantae</taxon>
        <taxon>Streptophyta</taxon>
        <taxon>Embryophyta</taxon>
        <taxon>Tracheophyta</taxon>
        <taxon>Spermatophyta</taxon>
        <taxon>Magnoliopsida</taxon>
        <taxon>eudicotyledons</taxon>
        <taxon>Gunneridae</taxon>
        <taxon>Pentapetalae</taxon>
        <taxon>Caryophyllales</taxon>
        <taxon>Cactineae</taxon>
        <taxon>Cactaceae</taxon>
        <taxon>Cactoideae</taxon>
        <taxon>Echinocereeae</taxon>
        <taxon>Carnegiea</taxon>
    </lineage>
</organism>
<protein>
    <submittedName>
        <fullName evidence="2">Uncharacterized protein</fullName>
    </submittedName>
</protein>
<evidence type="ECO:0000313" key="3">
    <source>
        <dbReference type="Proteomes" id="UP001153076"/>
    </source>
</evidence>
<dbReference type="Proteomes" id="UP001153076">
    <property type="component" value="Unassembled WGS sequence"/>
</dbReference>
<dbReference type="EMBL" id="JAKOGI010000005">
    <property type="protein sequence ID" value="KAJ8452378.1"/>
    <property type="molecule type" value="Genomic_DNA"/>
</dbReference>
<name>A0A9Q1KZF9_9CARY</name>
<feature type="region of interest" description="Disordered" evidence="1">
    <location>
        <begin position="230"/>
        <end position="253"/>
    </location>
</feature>
<dbReference type="GO" id="GO:0009507">
    <property type="term" value="C:chloroplast"/>
    <property type="evidence" value="ECO:0007669"/>
    <property type="project" value="TreeGrafter"/>
</dbReference>
<dbReference type="AlphaFoldDB" id="A0A9Q1KZF9"/>
<feature type="compositionally biased region" description="Basic and acidic residues" evidence="1">
    <location>
        <begin position="244"/>
        <end position="253"/>
    </location>
</feature>
<evidence type="ECO:0000313" key="2">
    <source>
        <dbReference type="EMBL" id="KAJ8452378.1"/>
    </source>
</evidence>
<dbReference type="PANTHER" id="PTHR36764:SF1">
    <property type="entry name" value="TRNA (ILE)-LYSIDINE SYNTHASE"/>
    <property type="match status" value="1"/>
</dbReference>
<gene>
    <name evidence="2" type="ORF">Cgig2_006183</name>
</gene>
<accession>A0A9Q1KZF9</accession>
<feature type="compositionally biased region" description="Polar residues" evidence="1">
    <location>
        <begin position="43"/>
        <end position="55"/>
    </location>
</feature>